<feature type="domain" description="Kazal-like" evidence="2">
    <location>
        <begin position="39"/>
        <end position="97"/>
    </location>
</feature>
<evidence type="ECO:0000259" key="2">
    <source>
        <dbReference type="PROSITE" id="PS51465"/>
    </source>
</evidence>
<keyword evidence="1" id="KW-0812">Transmembrane</keyword>
<dbReference type="Gene3D" id="3.30.60.30">
    <property type="match status" value="1"/>
</dbReference>
<dbReference type="SUPFAM" id="SSF100895">
    <property type="entry name" value="Kazal-type serine protease inhibitors"/>
    <property type="match status" value="1"/>
</dbReference>
<dbReference type="InterPro" id="IPR036058">
    <property type="entry name" value="Kazal_dom_sf"/>
</dbReference>
<keyword evidence="1" id="KW-0472">Membrane</keyword>
<evidence type="ECO:0000256" key="1">
    <source>
        <dbReference type="SAM" id="Phobius"/>
    </source>
</evidence>
<dbReference type="PROSITE" id="PS51465">
    <property type="entry name" value="KAZAL_2"/>
    <property type="match status" value="1"/>
</dbReference>
<proteinExistence type="evidence at transcript level"/>
<reference evidence="3" key="1">
    <citation type="submission" date="2016-10" db="EMBL/GenBank/DDBJ databases">
        <title>The assassin bug Pristhesancus plagipennis produces two different types of venom.</title>
        <authorList>
            <person name="Walker A.A."/>
            <person name="Herzig V."/>
            <person name="Jin J."/>
            <person name="Fry B.G."/>
            <person name="King G.F."/>
        </authorList>
    </citation>
    <scope>NUCLEOTIDE SEQUENCE</scope>
</reference>
<accession>A0A2K8JLK1</accession>
<dbReference type="EMBL" id="KY030925">
    <property type="protein sequence ID" value="ATU82676.1"/>
    <property type="molecule type" value="mRNA"/>
</dbReference>
<dbReference type="InterPro" id="IPR002350">
    <property type="entry name" value="Kazal_dom"/>
</dbReference>
<organism evidence="3">
    <name type="scientific">Pristhesancus plagipennis</name>
    <name type="common">Common assassin bug</name>
    <dbReference type="NCBI Taxonomy" id="1955184"/>
    <lineage>
        <taxon>Eukaryota</taxon>
        <taxon>Metazoa</taxon>
        <taxon>Ecdysozoa</taxon>
        <taxon>Arthropoda</taxon>
        <taxon>Hexapoda</taxon>
        <taxon>Insecta</taxon>
        <taxon>Pterygota</taxon>
        <taxon>Neoptera</taxon>
        <taxon>Paraneoptera</taxon>
        <taxon>Hemiptera</taxon>
        <taxon>Heteroptera</taxon>
        <taxon>Panheteroptera</taxon>
        <taxon>Cimicomorpha</taxon>
        <taxon>Reduviidae</taxon>
        <taxon>Harpactorinae</taxon>
        <taxon>Harpactorini</taxon>
        <taxon>Pristhesancus</taxon>
    </lineage>
</organism>
<protein>
    <submittedName>
        <fullName evidence="3">Venom Kazal domain protein 5</fullName>
    </submittedName>
</protein>
<feature type="transmembrane region" description="Helical" evidence="1">
    <location>
        <begin position="6"/>
        <end position="25"/>
    </location>
</feature>
<evidence type="ECO:0000313" key="3">
    <source>
        <dbReference type="EMBL" id="ATU82676.1"/>
    </source>
</evidence>
<dbReference type="Pfam" id="PF00050">
    <property type="entry name" value="Kazal_1"/>
    <property type="match status" value="1"/>
</dbReference>
<name>A0A2K8JLK1_PRIPG</name>
<sequence length="102" mass="11420">MKQNSFFTSAITIFVITWLCVFEFVECQQRPNQSQAPQGTPPRPCDSIICTTEYNPLCASRGSETRTFSNRCLLNRENQCGGSNGQWVATRLGLCSPVLRPN</sequence>
<keyword evidence="1" id="KW-1133">Transmembrane helix</keyword>
<dbReference type="AlphaFoldDB" id="A0A2K8JLK1"/>